<dbReference type="PRINTS" id="PR00364">
    <property type="entry name" value="DISEASERSIST"/>
</dbReference>
<dbReference type="GO" id="GO:0043531">
    <property type="term" value="F:ADP binding"/>
    <property type="evidence" value="ECO:0007669"/>
    <property type="project" value="InterPro"/>
</dbReference>
<feature type="domain" description="NB-ARC" evidence="11">
    <location>
        <begin position="150"/>
        <end position="320"/>
    </location>
</feature>
<evidence type="ECO:0000256" key="6">
    <source>
        <dbReference type="ARBA" id="ARBA00022667"/>
    </source>
</evidence>
<evidence type="ECO:0000259" key="13">
    <source>
        <dbReference type="Pfam" id="PF23598"/>
    </source>
</evidence>
<comment type="similarity">
    <text evidence="3">Belongs to the disease resistance NB-LRR family.</text>
</comment>
<keyword evidence="8" id="KW-0547">Nucleotide-binding</keyword>
<evidence type="ECO:0000256" key="5">
    <source>
        <dbReference type="ARBA" id="ARBA00022614"/>
    </source>
</evidence>
<dbReference type="InterPro" id="IPR036388">
    <property type="entry name" value="WH-like_DNA-bd_sf"/>
</dbReference>
<comment type="function">
    <text evidence="1">Confers resistance to late blight (Phytophthora infestans) races carrying the avirulence gene Avr1. Resistance proteins guard the plant against pathogens that contain an appropriate avirulence protein via an indirect interaction with this avirulence protein. That triggers a defense system including the hypersensitive response, which restricts the pathogen growth.</text>
</comment>
<proteinExistence type="inferred from homology"/>
<evidence type="ECO:0000256" key="8">
    <source>
        <dbReference type="ARBA" id="ARBA00022741"/>
    </source>
</evidence>
<keyword evidence="15" id="KW-1185">Reference proteome</keyword>
<feature type="domain" description="Disease resistance protein winged helix" evidence="12">
    <location>
        <begin position="403"/>
        <end position="472"/>
    </location>
</feature>
<dbReference type="Pfam" id="PF00931">
    <property type="entry name" value="NB-ARC"/>
    <property type="match status" value="1"/>
</dbReference>
<keyword evidence="6" id="KW-0381">Hypersensitive response</keyword>
<gene>
    <name evidence="14" type="ORF">BUALT_Bualt16G0045900</name>
</gene>
<dbReference type="InterPro" id="IPR055414">
    <property type="entry name" value="LRR_R13L4/SHOC2-like"/>
</dbReference>
<dbReference type="FunFam" id="3.40.50.300:FF:001091">
    <property type="entry name" value="Probable disease resistance protein At1g61300"/>
    <property type="match status" value="1"/>
</dbReference>
<evidence type="ECO:0000259" key="12">
    <source>
        <dbReference type="Pfam" id="PF23559"/>
    </source>
</evidence>
<dbReference type="InterPro" id="IPR044974">
    <property type="entry name" value="Disease_R_plants"/>
</dbReference>
<dbReference type="InterPro" id="IPR042197">
    <property type="entry name" value="Apaf_helical"/>
</dbReference>
<dbReference type="PANTHER" id="PTHR23155:SF1152">
    <property type="entry name" value="AAA+ ATPASE DOMAIN-CONTAINING PROTEIN"/>
    <property type="match status" value="1"/>
</dbReference>
<reference evidence="14" key="1">
    <citation type="submission" date="2019-10" db="EMBL/GenBank/DDBJ databases">
        <authorList>
            <person name="Zhang R."/>
            <person name="Pan Y."/>
            <person name="Wang J."/>
            <person name="Ma R."/>
            <person name="Yu S."/>
        </authorList>
    </citation>
    <scope>NUCLEOTIDE SEQUENCE</scope>
    <source>
        <strain evidence="14">LA-IB0</strain>
        <tissue evidence="14">Leaf</tissue>
    </source>
</reference>
<evidence type="ECO:0000313" key="14">
    <source>
        <dbReference type="EMBL" id="KAG8367181.1"/>
    </source>
</evidence>
<dbReference type="Pfam" id="PF23559">
    <property type="entry name" value="WHD_DRP"/>
    <property type="match status" value="1"/>
</dbReference>
<dbReference type="PANTHER" id="PTHR23155">
    <property type="entry name" value="DISEASE RESISTANCE PROTEIN RP"/>
    <property type="match status" value="1"/>
</dbReference>
<comment type="caution">
    <text evidence="14">The sequence shown here is derived from an EMBL/GenBank/DDBJ whole genome shotgun (WGS) entry which is preliminary data.</text>
</comment>
<dbReference type="GO" id="GO:0005524">
    <property type="term" value="F:ATP binding"/>
    <property type="evidence" value="ECO:0007669"/>
    <property type="project" value="UniProtKB-KW"/>
</dbReference>
<dbReference type="GO" id="GO:0005737">
    <property type="term" value="C:cytoplasm"/>
    <property type="evidence" value="ECO:0007669"/>
    <property type="project" value="UniProtKB-SubCell"/>
</dbReference>
<keyword evidence="4" id="KW-0963">Cytoplasm</keyword>
<dbReference type="InterPro" id="IPR032675">
    <property type="entry name" value="LRR_dom_sf"/>
</dbReference>
<dbReference type="InterPro" id="IPR058922">
    <property type="entry name" value="WHD_DRP"/>
</dbReference>
<organism evidence="14 15">
    <name type="scientific">Buddleja alternifolia</name>
    <dbReference type="NCBI Taxonomy" id="168488"/>
    <lineage>
        <taxon>Eukaryota</taxon>
        <taxon>Viridiplantae</taxon>
        <taxon>Streptophyta</taxon>
        <taxon>Embryophyta</taxon>
        <taxon>Tracheophyta</taxon>
        <taxon>Spermatophyta</taxon>
        <taxon>Magnoliopsida</taxon>
        <taxon>eudicotyledons</taxon>
        <taxon>Gunneridae</taxon>
        <taxon>Pentapetalae</taxon>
        <taxon>asterids</taxon>
        <taxon>lamiids</taxon>
        <taxon>Lamiales</taxon>
        <taxon>Scrophulariaceae</taxon>
        <taxon>Buddlejeae</taxon>
        <taxon>Buddleja</taxon>
    </lineage>
</organism>
<evidence type="ECO:0000313" key="15">
    <source>
        <dbReference type="Proteomes" id="UP000826271"/>
    </source>
</evidence>
<keyword evidence="7" id="KW-0677">Repeat</keyword>
<dbReference type="GO" id="GO:0009626">
    <property type="term" value="P:plant-type hypersensitive response"/>
    <property type="evidence" value="ECO:0007669"/>
    <property type="project" value="UniProtKB-KW"/>
</dbReference>
<keyword evidence="5" id="KW-0433">Leucine-rich repeat</keyword>
<protein>
    <recommendedName>
        <fullName evidence="16">NB-ARC domain-containing protein</fullName>
    </recommendedName>
</protein>
<dbReference type="GO" id="GO:0051607">
    <property type="term" value="P:defense response to virus"/>
    <property type="evidence" value="ECO:0007669"/>
    <property type="project" value="UniProtKB-ARBA"/>
</dbReference>
<feature type="domain" description="Disease resistance R13L4/SHOC-2-like LRR" evidence="13">
    <location>
        <begin position="521"/>
        <end position="722"/>
    </location>
</feature>
<evidence type="ECO:0000256" key="10">
    <source>
        <dbReference type="ARBA" id="ARBA00022840"/>
    </source>
</evidence>
<evidence type="ECO:0000256" key="9">
    <source>
        <dbReference type="ARBA" id="ARBA00022821"/>
    </source>
</evidence>
<dbReference type="FunFam" id="1.10.10.10:FF:000322">
    <property type="entry name" value="Probable disease resistance protein At1g63360"/>
    <property type="match status" value="1"/>
</dbReference>
<evidence type="ECO:0000256" key="1">
    <source>
        <dbReference type="ARBA" id="ARBA00002074"/>
    </source>
</evidence>
<evidence type="ECO:0008006" key="16">
    <source>
        <dbReference type="Google" id="ProtNLM"/>
    </source>
</evidence>
<evidence type="ECO:0000256" key="7">
    <source>
        <dbReference type="ARBA" id="ARBA00022737"/>
    </source>
</evidence>
<dbReference type="Gene3D" id="1.20.5.4130">
    <property type="match status" value="1"/>
</dbReference>
<dbReference type="Gene3D" id="1.10.10.10">
    <property type="entry name" value="Winged helix-like DNA-binding domain superfamily/Winged helix DNA-binding domain"/>
    <property type="match status" value="1"/>
</dbReference>
<dbReference type="InterPro" id="IPR002182">
    <property type="entry name" value="NB-ARC"/>
</dbReference>
<evidence type="ECO:0000256" key="3">
    <source>
        <dbReference type="ARBA" id="ARBA00008894"/>
    </source>
</evidence>
<dbReference type="InterPro" id="IPR027417">
    <property type="entry name" value="P-loop_NTPase"/>
</dbReference>
<evidence type="ECO:0000259" key="11">
    <source>
        <dbReference type="Pfam" id="PF00931"/>
    </source>
</evidence>
<sequence length="850" mass="97989">MAYAALVSLAQIIDQIIHHNDQYSTFLHSKQQIKCLHDHIIFLQAFLEDFPEKLTNSLEGRIRDTTYEAENIIEYFISEHVRSEYDLKKPCAELKKSLKEMDSITEEVMEIKNSVRSGDVQLISDFSNASSSPRLALAPTVKDIMVGFDDDLMAIKTRLCGESSKLEVVPIFGMGGIGKTTLARNAFEDPLIVEHFQIRAWVTVSQDYTAQAILSGLQVSIEAFHEKHEQRNGSMEEYVYRSLKGRRYLIVMDDMWSTEAWDDVMRVLPNDHNGSRIMLTTRLSNVAVYADSSSPVHEMQFMDANQSWNLLRQKVFKQEQCPRELEDIGRMIARSRRGLPLAIVVIAGLLSTGSKSRASWKNIAKNGSLAVSTHDEHFAKILSLSYIHLPHHLRPCFLYMGGFPEDYQIRVSKLVKLWAVEGFLKPSGSKNCEETAEEYLKDLVKRSLVLVTKRKSNGRIKSCSLHDLLRDMCIKTAQEEKFLQVMNRYVDNILLKSIKKQRRLSIHYVDFFTTIHRSGTVRTMMYFLQDLSSPSFIKGFRLLRILDLVNIFFRYFPTEVLKLHQLRYLALDCDTMIPPSISNLQNLQTLIIHSKRISRSIHHTICLPFEIWKMTQLRHLISFRFFALPNLLGPTSALENLQTLSVVTIFKCTIGVLKMIPNLKKLGICIYSSGFNWENYHLDNLVHLHQLEKFKLVIRGGVYPQNLNLAFPTTLKKLTLDCSLLPYEDMAVFGDLPNLEVLKLRNYACRGPKWETNEGQFPRLKFLLIKDSDLQHWITESSHFPSLQCLVLRSCNKLRKIPDDIGEIPTLELIEVDDQNISLVESAKRIKEEQQSWGNDYLQVRIKNRH</sequence>
<dbReference type="AlphaFoldDB" id="A0AAV6W6T1"/>
<keyword evidence="9" id="KW-0611">Plant defense</keyword>
<dbReference type="Pfam" id="PF23598">
    <property type="entry name" value="LRR_14"/>
    <property type="match status" value="1"/>
</dbReference>
<name>A0AAV6W6T1_9LAMI</name>
<dbReference type="EMBL" id="WHWC01000016">
    <property type="protein sequence ID" value="KAG8367181.1"/>
    <property type="molecule type" value="Genomic_DNA"/>
</dbReference>
<dbReference type="Gene3D" id="3.80.10.10">
    <property type="entry name" value="Ribonuclease Inhibitor"/>
    <property type="match status" value="1"/>
</dbReference>
<evidence type="ECO:0000256" key="2">
    <source>
        <dbReference type="ARBA" id="ARBA00004496"/>
    </source>
</evidence>
<dbReference type="Gene3D" id="3.40.50.300">
    <property type="entry name" value="P-loop containing nucleotide triphosphate hydrolases"/>
    <property type="match status" value="1"/>
</dbReference>
<dbReference type="SUPFAM" id="SSF52540">
    <property type="entry name" value="P-loop containing nucleoside triphosphate hydrolases"/>
    <property type="match status" value="1"/>
</dbReference>
<dbReference type="Gene3D" id="1.10.8.430">
    <property type="entry name" value="Helical domain of apoptotic protease-activating factors"/>
    <property type="match status" value="1"/>
</dbReference>
<comment type="subcellular location">
    <subcellularLocation>
        <location evidence="2">Cytoplasm</location>
    </subcellularLocation>
</comment>
<keyword evidence="10" id="KW-0067">ATP-binding</keyword>
<accession>A0AAV6W6T1</accession>
<dbReference type="SUPFAM" id="SSF52058">
    <property type="entry name" value="L domain-like"/>
    <property type="match status" value="1"/>
</dbReference>
<evidence type="ECO:0000256" key="4">
    <source>
        <dbReference type="ARBA" id="ARBA00022490"/>
    </source>
</evidence>
<dbReference type="Proteomes" id="UP000826271">
    <property type="component" value="Unassembled WGS sequence"/>
</dbReference>